<evidence type="ECO:0000259" key="9">
    <source>
        <dbReference type="PROSITE" id="PS50075"/>
    </source>
</evidence>
<dbReference type="InterPro" id="IPR014030">
    <property type="entry name" value="Ketoacyl_synth_N"/>
</dbReference>
<sequence length="2151" mass="227326">MSKIAIVGIGCRYAGGIDSPESFWEFVVGKKDGVVDIPPQRWDWRRYYDSDKRAAGRMYTRRGAFLTADPWLFDPDFFGMSPREATGLDPQQRQILEVAWEALDDAGVAGRVSGEQVGVYVGAFTADHTITAVAGPALAHVDMHTAASASYTMLSNRIAYALNLIGPALTVDTACSSSLVAFHLACRGIADGDCRMALAGGVTMMLQPETFVMMCKGGFLAADGRSKSFAAAADGYGRGEGAGMVVLRRLDDALRDGDRIYAVVEATGTNQDGRTTAITVPNSDSQEDLARTVLARSGIAAHQVSYVEAHGTGTPVGDPLELRAIGRVYGAVAGRETPLGVGSVKATLGHTEAASGIASIIKSALAVHHRTLPPQGWFDEPNPDIPFDDLRLAVQLEAEPVGPEVERMVLAINGFGYGGTNAHAVIGEPPRRDEHEFHWEPKHFGVLPLSARSEPAVRALAAGYAGLIAAGTDPARLAEAAWTRRAHHRLRAALPFADPAGLPDALREFASGEGAVRPIPARSAGLVFVFSGMGPQWWAMARDLLAAGGAFAAEAARIDEVFRGIAGWSILAELRRPEDESRVTATEVAQPANFLVQVALVRELAELGVRPEAVVGHSVGEVAAAYVTGMLSLREALLVAHHRARLQASTAGSGGMLAVGLPADRVRELLDPDARIDVAAINSPSAATLSGDTGQLQALAESLSEQGIFARMLRVEVPYHSRVMDGILDELRTALASLTPREPAIPLYSTVTGGQVTEGGWDAEYWCANVRQPVRFADAIDALVRGGHRVFLEVGPHPVLSANVREILLTAGESGTTVATLDRTQPDAESLRRTLAGLYAAGALDIGALFPSPAPHLPLPRYPWQQQALRDELPLLTQMKHGTPDGYRMLGDPDLDGGSEWELRLSAETLPWLPDHVVGGARLLPGAAYLEAALAAAATRTSAASVAAEDVRFVAPLVADPAEAPVLRTQVEESTRRFTIRSRSAAGTVWTVHATGRLVEGAFESFAVEVPAADGLIEVDPAEFYTGLAGRGLEYGPAFRRVRTLHVSPEVAVATVDAETDSGAGYLAHPCVTDAAFQTVALLVGSAVGRLQGTVVPVGVATVRRFGPVSGQVRVVARRHATDPLAADIGVVDAEGALCLHLEGVRFGSITPGRTALDGLTDLFYEEVWDLRDPLDPAQLPAPDDSATLVVALGSTPHPRAGRLAGALPHAFTFGAEASDDLEAVLGERLRTAAAAGRPRLHVCVVAGAGDDVAALWTLKRIAVTIETFLDADLAAREATMPGLGDGSVYVTVVTERAFAHPDDDAEPDSGHAALAGARRVLLSEQSRLRWRLIDTDPDTTLAELTAELTVPGAFSHDNADEIMLRNGLRWSPVVTRTLPQRLAAMDRAEPLTDPEANFALEVPPSRILSQLGWRRCARPAPGPGEVELRMQAVGLNYKDPLKVIGLLGERELSPTYFGTSPGMEGVGVITRVGPGVTGLREGDLVGTAARGMLTRYHLSPADLILAVPWTTATPAPVGSRAASGDARNRETADRNGSVPTGVPEATPISAPVGVADLSLEPGTCTSTTAFATAEYALLTLARVRPGETVLVHGAAGGVGSAAIQVAKAAGATVIGTASTVERRAYARDQGADHTLASRSLNFADDVLGLTGGRGADVILSTAPGEALRRNFKAAAEFGRIVEIGKADIYLGGTLDMAAFDKNVTYFSIDLDRMMAHRPGEVIALVRGVYEKIGAREYRPLPFDVFPAGEVARAFDEVLRSERRGRVAVGLTDDAPPVRPAWHEVRIHADARYLITGGFGGFGLATGRWLADKGARHLVLAGRGGATTEIARRQLAAWRALGIEVTEELVDVTDAGAVAEMVRRNHSERHPLRGVFHTAGAVADRRVADLDLDALERVYRPKVEGARALHAAVTGAGISLDQFVLYSSGGSMFGIFGQYNYNAANAAIQAFAEALHRRGHRVTCIGWGHMAGTGGGMAADEAVEKYLRAAGFDPIDMDDGPAYLEQALRLGVTQAAIIPIDWSRLDSAVAHLRHLSRTAGQVAAAAEENSAGERLRAALAELDEAKRGEVVANMLAEQLAEVMGVSADSIDLTVPVTELGLDSLMGVEFGARASKALGVQLISLQLGRSFDLRQAGARIAEAIVAGQGTQS</sequence>
<dbReference type="GO" id="GO:0004315">
    <property type="term" value="F:3-oxoacyl-[acyl-carrier-protein] synthase activity"/>
    <property type="evidence" value="ECO:0007669"/>
    <property type="project" value="InterPro"/>
</dbReference>
<dbReference type="InterPro" id="IPR014043">
    <property type="entry name" value="Acyl_transferase_dom"/>
</dbReference>
<dbReference type="GO" id="GO:0008270">
    <property type="term" value="F:zinc ion binding"/>
    <property type="evidence" value="ECO:0007669"/>
    <property type="project" value="InterPro"/>
</dbReference>
<dbReference type="InterPro" id="IPR049551">
    <property type="entry name" value="PKS_DH_C"/>
</dbReference>
<feature type="active site" description="Proton acceptor; for dehydratase activity" evidence="7">
    <location>
        <position position="916"/>
    </location>
</feature>
<feature type="active site" description="Proton donor; for dehydratase activity" evidence="7">
    <location>
        <position position="1074"/>
    </location>
</feature>
<dbReference type="Gene3D" id="3.30.70.3290">
    <property type="match status" value="1"/>
</dbReference>
<dbReference type="InterPro" id="IPR013968">
    <property type="entry name" value="PKS_KR"/>
</dbReference>
<dbReference type="SMART" id="SM00827">
    <property type="entry name" value="PKS_AT"/>
    <property type="match status" value="1"/>
</dbReference>
<evidence type="ECO:0000256" key="4">
    <source>
        <dbReference type="ARBA" id="ARBA00022857"/>
    </source>
</evidence>
<keyword evidence="1" id="KW-0596">Phosphopantetheine</keyword>
<dbReference type="InterPro" id="IPR049900">
    <property type="entry name" value="PKS_mFAS_DH"/>
</dbReference>
<dbReference type="Pfam" id="PF02801">
    <property type="entry name" value="Ketoacyl-synt_C"/>
    <property type="match status" value="1"/>
</dbReference>
<reference evidence="12 13" key="1">
    <citation type="submission" date="2018-06" db="EMBL/GenBank/DDBJ databases">
        <title>Genomic Encyclopedia of Type Strains, Phase IV (KMG-IV): sequencing the most valuable type-strain genomes for metagenomic binning, comparative biology and taxonomic classification.</title>
        <authorList>
            <person name="Goeker M."/>
        </authorList>
    </citation>
    <scope>NUCLEOTIDE SEQUENCE [LARGE SCALE GENOMIC DNA]</scope>
    <source>
        <strain evidence="12 13">DSM 44599</strain>
    </source>
</reference>
<evidence type="ECO:0000259" key="10">
    <source>
        <dbReference type="PROSITE" id="PS52004"/>
    </source>
</evidence>
<dbReference type="Pfam" id="PF00109">
    <property type="entry name" value="ketoacyl-synt"/>
    <property type="match status" value="1"/>
</dbReference>
<dbReference type="GO" id="GO:0005737">
    <property type="term" value="C:cytoplasm"/>
    <property type="evidence" value="ECO:0007669"/>
    <property type="project" value="TreeGrafter"/>
</dbReference>
<dbReference type="PROSITE" id="PS52004">
    <property type="entry name" value="KS3_2"/>
    <property type="match status" value="1"/>
</dbReference>
<feature type="domain" description="PKS/mFAS DH" evidence="11">
    <location>
        <begin position="881"/>
        <end position="1156"/>
    </location>
</feature>
<dbReference type="InterPro" id="IPR049552">
    <property type="entry name" value="PKS_DH_N"/>
</dbReference>
<dbReference type="Pfam" id="PF00698">
    <property type="entry name" value="Acyl_transf_1"/>
    <property type="match status" value="1"/>
</dbReference>
<dbReference type="InterPro" id="IPR016035">
    <property type="entry name" value="Acyl_Trfase/lysoPLipase"/>
</dbReference>
<feature type="region of interest" description="Disordered" evidence="8">
    <location>
        <begin position="1516"/>
        <end position="1548"/>
    </location>
</feature>
<dbReference type="InterPro" id="IPR018201">
    <property type="entry name" value="Ketoacyl_synth_AS"/>
</dbReference>
<dbReference type="SUPFAM" id="SSF51735">
    <property type="entry name" value="NAD(P)-binding Rossmann-fold domains"/>
    <property type="match status" value="3"/>
</dbReference>
<evidence type="ECO:0000256" key="8">
    <source>
        <dbReference type="SAM" id="MobiDB-lite"/>
    </source>
</evidence>
<evidence type="ECO:0000256" key="2">
    <source>
        <dbReference type="ARBA" id="ARBA00022553"/>
    </source>
</evidence>
<dbReference type="Pfam" id="PF14765">
    <property type="entry name" value="PS-DH"/>
    <property type="match status" value="1"/>
</dbReference>
<dbReference type="InterPro" id="IPR016039">
    <property type="entry name" value="Thiolase-like"/>
</dbReference>
<evidence type="ECO:0000256" key="7">
    <source>
        <dbReference type="PROSITE-ProRule" id="PRU01363"/>
    </source>
</evidence>
<dbReference type="SMART" id="SM00826">
    <property type="entry name" value="PKS_DH"/>
    <property type="match status" value="1"/>
</dbReference>
<dbReference type="SUPFAM" id="SSF55048">
    <property type="entry name" value="Probable ACP-binding domain of malonyl-CoA ACP transacylase"/>
    <property type="match status" value="1"/>
</dbReference>
<dbReference type="GO" id="GO:0006633">
    <property type="term" value="P:fatty acid biosynthetic process"/>
    <property type="evidence" value="ECO:0007669"/>
    <property type="project" value="InterPro"/>
</dbReference>
<dbReference type="Gene3D" id="3.40.366.10">
    <property type="entry name" value="Malonyl-Coenzyme A Acyl Carrier Protein, domain 2"/>
    <property type="match status" value="1"/>
</dbReference>
<dbReference type="SUPFAM" id="SSF52151">
    <property type="entry name" value="FabD/lysophospholipase-like"/>
    <property type="match status" value="1"/>
</dbReference>
<dbReference type="InterPro" id="IPR013149">
    <property type="entry name" value="ADH-like_C"/>
</dbReference>
<dbReference type="Gene3D" id="3.40.47.10">
    <property type="match status" value="1"/>
</dbReference>
<evidence type="ECO:0000313" key="13">
    <source>
        <dbReference type="Proteomes" id="UP000252586"/>
    </source>
</evidence>
<dbReference type="PROSITE" id="PS50075">
    <property type="entry name" value="CARRIER"/>
    <property type="match status" value="1"/>
</dbReference>
<keyword evidence="6" id="KW-0012">Acyltransferase</keyword>
<dbReference type="CDD" id="cd00833">
    <property type="entry name" value="PKS"/>
    <property type="match status" value="1"/>
</dbReference>
<dbReference type="GO" id="GO:0031177">
    <property type="term" value="F:phosphopantetheine binding"/>
    <property type="evidence" value="ECO:0007669"/>
    <property type="project" value="InterPro"/>
</dbReference>
<evidence type="ECO:0000256" key="6">
    <source>
        <dbReference type="ARBA" id="ARBA00023315"/>
    </source>
</evidence>
<protein>
    <submittedName>
        <fullName evidence="12">Acyl transferase domain-containing protein</fullName>
    </submittedName>
</protein>
<feature type="domain" description="Carrier" evidence="9">
    <location>
        <begin position="2069"/>
        <end position="2143"/>
    </location>
</feature>
<dbReference type="InterPro" id="IPR020806">
    <property type="entry name" value="PKS_PP-bd"/>
</dbReference>
<organism evidence="12 13">
    <name type="scientific">Nocardia puris</name>
    <dbReference type="NCBI Taxonomy" id="208602"/>
    <lineage>
        <taxon>Bacteria</taxon>
        <taxon>Bacillati</taxon>
        <taxon>Actinomycetota</taxon>
        <taxon>Actinomycetes</taxon>
        <taxon>Mycobacteriales</taxon>
        <taxon>Nocardiaceae</taxon>
        <taxon>Nocardia</taxon>
    </lineage>
</organism>
<dbReference type="PROSITE" id="PS00606">
    <property type="entry name" value="KS3_1"/>
    <property type="match status" value="1"/>
</dbReference>
<dbReference type="InterPro" id="IPR014031">
    <property type="entry name" value="Ketoacyl_synth_C"/>
</dbReference>
<keyword evidence="4" id="KW-0521">NADP</keyword>
<dbReference type="Gene3D" id="3.90.180.10">
    <property type="entry name" value="Medium-chain alcohol dehydrogenases, catalytic domain"/>
    <property type="match status" value="1"/>
</dbReference>
<evidence type="ECO:0000256" key="5">
    <source>
        <dbReference type="ARBA" id="ARBA00023268"/>
    </source>
</evidence>
<dbReference type="Pfam" id="PF00550">
    <property type="entry name" value="PP-binding"/>
    <property type="match status" value="1"/>
</dbReference>
<dbReference type="GO" id="GO:0005886">
    <property type="term" value="C:plasma membrane"/>
    <property type="evidence" value="ECO:0007669"/>
    <property type="project" value="TreeGrafter"/>
</dbReference>
<dbReference type="Pfam" id="PF08659">
    <property type="entry name" value="KR"/>
    <property type="match status" value="1"/>
</dbReference>
<dbReference type="GO" id="GO:0004312">
    <property type="term" value="F:fatty acid synthase activity"/>
    <property type="evidence" value="ECO:0007669"/>
    <property type="project" value="TreeGrafter"/>
</dbReference>
<evidence type="ECO:0000256" key="1">
    <source>
        <dbReference type="ARBA" id="ARBA00022450"/>
    </source>
</evidence>
<feature type="domain" description="Ketosynthase family 3 (KS3)" evidence="10">
    <location>
        <begin position="1"/>
        <end position="428"/>
    </location>
</feature>
<dbReference type="InterPro" id="IPR009081">
    <property type="entry name" value="PP-bd_ACP"/>
</dbReference>
<dbReference type="InterPro" id="IPR016036">
    <property type="entry name" value="Malonyl_transacylase_ACP-bd"/>
</dbReference>
<evidence type="ECO:0000259" key="11">
    <source>
        <dbReference type="PROSITE" id="PS52019"/>
    </source>
</evidence>
<comment type="caution">
    <text evidence="12">The sequence shown here is derived from an EMBL/GenBank/DDBJ whole genome shotgun (WGS) entry which is preliminary data.</text>
</comment>
<dbReference type="PANTHER" id="PTHR43775:SF37">
    <property type="entry name" value="SI:DKEY-61P9.11"/>
    <property type="match status" value="1"/>
</dbReference>
<dbReference type="Gene3D" id="3.40.50.720">
    <property type="entry name" value="NAD(P)-binding Rossmann-like Domain"/>
    <property type="match status" value="3"/>
</dbReference>
<dbReference type="Proteomes" id="UP000252586">
    <property type="component" value="Unassembled WGS sequence"/>
</dbReference>
<dbReference type="InterPro" id="IPR042104">
    <property type="entry name" value="PKS_dehydratase_sf"/>
</dbReference>
<feature type="region of interest" description="N-terminal hotdog fold" evidence="7">
    <location>
        <begin position="881"/>
        <end position="1005"/>
    </location>
</feature>
<dbReference type="STRING" id="1210090.GCA_001613185_01095"/>
<keyword evidence="13" id="KW-1185">Reference proteome</keyword>
<dbReference type="SMART" id="SM00829">
    <property type="entry name" value="PKS_ER"/>
    <property type="match status" value="1"/>
</dbReference>
<dbReference type="InterPro" id="IPR002364">
    <property type="entry name" value="Quin_OxRdtase/zeta-crystal_CS"/>
</dbReference>
<gene>
    <name evidence="12" type="ORF">DFR74_101380</name>
</gene>
<dbReference type="InterPro" id="IPR036736">
    <property type="entry name" value="ACP-like_sf"/>
</dbReference>
<dbReference type="Pfam" id="PF16197">
    <property type="entry name" value="KAsynt_C_assoc"/>
    <property type="match status" value="1"/>
</dbReference>
<dbReference type="FunFam" id="3.40.366.10:FF:000002">
    <property type="entry name" value="Probable polyketide synthase 2"/>
    <property type="match status" value="1"/>
</dbReference>
<dbReference type="PANTHER" id="PTHR43775">
    <property type="entry name" value="FATTY ACID SYNTHASE"/>
    <property type="match status" value="1"/>
</dbReference>
<keyword evidence="3 12" id="KW-0808">Transferase</keyword>
<dbReference type="InterPro" id="IPR011032">
    <property type="entry name" value="GroES-like_sf"/>
</dbReference>
<dbReference type="SMART" id="SM00822">
    <property type="entry name" value="PKS_KR"/>
    <property type="match status" value="1"/>
</dbReference>
<dbReference type="InterPro" id="IPR001227">
    <property type="entry name" value="Ac_transferase_dom_sf"/>
</dbReference>
<dbReference type="Gene3D" id="3.10.129.110">
    <property type="entry name" value="Polyketide synthase dehydratase"/>
    <property type="match status" value="1"/>
</dbReference>
<name>A0A366E2M5_9NOCA</name>
<dbReference type="InterPro" id="IPR032821">
    <property type="entry name" value="PKS_assoc"/>
</dbReference>
<dbReference type="CDD" id="cd05195">
    <property type="entry name" value="enoyl_red"/>
    <property type="match status" value="1"/>
</dbReference>
<dbReference type="InterPro" id="IPR020843">
    <property type="entry name" value="ER"/>
</dbReference>
<dbReference type="InterPro" id="IPR020841">
    <property type="entry name" value="PKS_Beta-ketoAc_synthase_dom"/>
</dbReference>
<evidence type="ECO:0000313" key="12">
    <source>
        <dbReference type="EMBL" id="RBO96365.1"/>
    </source>
</evidence>
<dbReference type="Gene3D" id="1.10.1200.10">
    <property type="entry name" value="ACP-like"/>
    <property type="match status" value="1"/>
</dbReference>
<dbReference type="InterPro" id="IPR020807">
    <property type="entry name" value="PKS_DH"/>
</dbReference>
<dbReference type="SMART" id="SM00823">
    <property type="entry name" value="PKS_PP"/>
    <property type="match status" value="1"/>
</dbReference>
<dbReference type="EMBL" id="QNRE01000001">
    <property type="protein sequence ID" value="RBO96365.1"/>
    <property type="molecule type" value="Genomic_DNA"/>
</dbReference>
<dbReference type="SUPFAM" id="SSF47336">
    <property type="entry name" value="ACP-like"/>
    <property type="match status" value="1"/>
</dbReference>
<keyword evidence="5" id="KW-0511">Multifunctional enzyme</keyword>
<dbReference type="Pfam" id="PF21089">
    <property type="entry name" value="PKS_DH_N"/>
    <property type="match status" value="1"/>
</dbReference>
<dbReference type="PROSITE" id="PS01162">
    <property type="entry name" value="QOR_ZETA_CRYSTAL"/>
    <property type="match status" value="1"/>
</dbReference>
<proteinExistence type="predicted"/>
<evidence type="ECO:0000256" key="3">
    <source>
        <dbReference type="ARBA" id="ARBA00022679"/>
    </source>
</evidence>
<accession>A0A366E2M5</accession>
<dbReference type="RefSeq" id="WP_067504253.1">
    <property type="nucleotide sequence ID" value="NZ_QNRE01000001.1"/>
</dbReference>
<dbReference type="Pfam" id="PF00107">
    <property type="entry name" value="ADH_zinc_N"/>
    <property type="match status" value="1"/>
</dbReference>
<dbReference type="InterPro" id="IPR050091">
    <property type="entry name" value="PKS_NRPS_Biosynth_Enz"/>
</dbReference>
<dbReference type="InterPro" id="IPR036291">
    <property type="entry name" value="NAD(P)-bd_dom_sf"/>
</dbReference>
<keyword evidence="2" id="KW-0597">Phosphoprotein</keyword>
<dbReference type="InterPro" id="IPR057326">
    <property type="entry name" value="KR_dom"/>
</dbReference>
<dbReference type="InterPro" id="IPR013154">
    <property type="entry name" value="ADH-like_N"/>
</dbReference>
<dbReference type="GO" id="GO:0071770">
    <property type="term" value="P:DIM/DIP cell wall layer assembly"/>
    <property type="evidence" value="ECO:0007669"/>
    <property type="project" value="TreeGrafter"/>
</dbReference>
<dbReference type="SUPFAM" id="SSF53901">
    <property type="entry name" value="Thiolase-like"/>
    <property type="match status" value="1"/>
</dbReference>
<dbReference type="PROSITE" id="PS52019">
    <property type="entry name" value="PKS_MFAS_DH"/>
    <property type="match status" value="1"/>
</dbReference>
<dbReference type="Pfam" id="PF08240">
    <property type="entry name" value="ADH_N"/>
    <property type="match status" value="1"/>
</dbReference>
<dbReference type="GO" id="GO:0016491">
    <property type="term" value="F:oxidoreductase activity"/>
    <property type="evidence" value="ECO:0007669"/>
    <property type="project" value="InterPro"/>
</dbReference>
<feature type="region of interest" description="C-terminal hotdog fold" evidence="7">
    <location>
        <begin position="1016"/>
        <end position="1156"/>
    </location>
</feature>
<dbReference type="SMART" id="SM00825">
    <property type="entry name" value="PKS_KS"/>
    <property type="match status" value="1"/>
</dbReference>
<dbReference type="SUPFAM" id="SSF50129">
    <property type="entry name" value="GroES-like"/>
    <property type="match status" value="1"/>
</dbReference>